<dbReference type="HOGENOM" id="CLU_053101_0_0_2"/>
<accession>Q6KZ96</accession>
<evidence type="ECO:0000256" key="3">
    <source>
        <dbReference type="ARBA" id="ARBA00022723"/>
    </source>
</evidence>
<evidence type="ECO:0000256" key="4">
    <source>
        <dbReference type="ARBA" id="ARBA00022964"/>
    </source>
</evidence>
<evidence type="ECO:0000256" key="1">
    <source>
        <dbReference type="ARBA" id="ARBA00001962"/>
    </source>
</evidence>
<evidence type="ECO:0000256" key="2">
    <source>
        <dbReference type="ARBA" id="ARBA00007757"/>
    </source>
</evidence>
<dbReference type="KEGG" id="pto:PTO1371"/>
<dbReference type="Proteomes" id="UP000000438">
    <property type="component" value="Chromosome"/>
</dbReference>
<protein>
    <submittedName>
        <fullName evidence="10">Homogentisate 1,2-dioxygenase</fullName>
        <ecNumber evidence="10">1.13.11.5</ecNumber>
    </submittedName>
</protein>
<dbReference type="eggNOG" id="arCOG06976">
    <property type="taxonomic scope" value="Archaea"/>
</dbReference>
<comment type="cofactor">
    <cofactor evidence="1 8">
        <name>Fe cation</name>
        <dbReference type="ChEBI" id="CHEBI:24875"/>
    </cofactor>
</comment>
<keyword evidence="6 8" id="KW-0408">Iron</keyword>
<evidence type="ECO:0000313" key="11">
    <source>
        <dbReference type="Proteomes" id="UP000000438"/>
    </source>
</evidence>
<dbReference type="InterPro" id="IPR011051">
    <property type="entry name" value="RmlC_Cupin_sf"/>
</dbReference>
<dbReference type="SUPFAM" id="SSF51182">
    <property type="entry name" value="RmlC-like cupins"/>
    <property type="match status" value="1"/>
</dbReference>
<organism evidence="10 11">
    <name type="scientific">Picrophilus torridus (strain ATCC 700027 / DSM 9790 / JCM 10055 / NBRC 100828 / KAW 2/3)</name>
    <dbReference type="NCBI Taxonomy" id="1122961"/>
    <lineage>
        <taxon>Archaea</taxon>
        <taxon>Methanobacteriati</taxon>
        <taxon>Thermoplasmatota</taxon>
        <taxon>Thermoplasmata</taxon>
        <taxon>Thermoplasmatales</taxon>
        <taxon>Picrophilaceae</taxon>
        <taxon>Picrophilus</taxon>
    </lineage>
</organism>
<feature type="domain" description="Homogentisate 1,2-dioxygenase N-terminal" evidence="9">
    <location>
        <begin position="122"/>
        <end position="242"/>
    </location>
</feature>
<evidence type="ECO:0000313" key="10">
    <source>
        <dbReference type="EMBL" id="AAT43956.1"/>
    </source>
</evidence>
<gene>
    <name evidence="10" type="ordered locus">PTO1371</name>
</gene>
<dbReference type="GO" id="GO:0004411">
    <property type="term" value="F:homogentisate 1,2-dioxygenase activity"/>
    <property type="evidence" value="ECO:0007669"/>
    <property type="project" value="UniProtKB-EC"/>
</dbReference>
<dbReference type="PaxDb" id="263820-PTO1371"/>
<evidence type="ECO:0000256" key="7">
    <source>
        <dbReference type="PIRSR" id="PIRSR605708-1"/>
    </source>
</evidence>
<feature type="binding site" evidence="8">
    <location>
        <position position="292"/>
    </location>
    <ligand>
        <name>Fe cation</name>
        <dbReference type="ChEBI" id="CHEBI:24875"/>
    </ligand>
</feature>
<dbReference type="GO" id="GO:0006570">
    <property type="term" value="P:tyrosine metabolic process"/>
    <property type="evidence" value="ECO:0007669"/>
    <property type="project" value="InterPro"/>
</dbReference>
<dbReference type="EC" id="1.13.11.5" evidence="10"/>
<feature type="binding site" evidence="8">
    <location>
        <position position="328"/>
    </location>
    <ligand>
        <name>Fe cation</name>
        <dbReference type="ChEBI" id="CHEBI:24875"/>
    </ligand>
</feature>
<feature type="binding site" evidence="8">
    <location>
        <position position="298"/>
    </location>
    <ligand>
        <name>Fe cation</name>
        <dbReference type="ChEBI" id="CHEBI:24875"/>
    </ligand>
</feature>
<dbReference type="InterPro" id="IPR005708">
    <property type="entry name" value="Homogentis_dOase"/>
</dbReference>
<dbReference type="InterPro" id="IPR046452">
    <property type="entry name" value="HgmA_N"/>
</dbReference>
<dbReference type="GeneID" id="2844704"/>
<keyword evidence="4" id="KW-0223">Dioxygenase</keyword>
<dbReference type="GO" id="GO:0006559">
    <property type="term" value="P:L-phenylalanine catabolic process"/>
    <property type="evidence" value="ECO:0007669"/>
    <property type="project" value="InterPro"/>
</dbReference>
<evidence type="ECO:0000256" key="6">
    <source>
        <dbReference type="ARBA" id="ARBA00023004"/>
    </source>
</evidence>
<sequence>MYYVKNGNIPEYRHTYDNVDSIYREELFGLNAFDGPYSLIYHEYDPTEFYDYEFIKYDQYKYDDEIKHRHIKTSLIPRSGNIFSRNILFENNTLRIGIIKPEDTEPSEYFRNGFASEVFYIHNGSGRIESVFGDLDFRKHDYIYIPKGTTYKYHCSEDTYILSIESSENIDIPKRYLNRYGQIKEGSPYYTRNFRVPVFKKYDDENDYTINIRYKDGYARLKRKHKVFDAAGWDGYLYPYAINVMDMAPIVGKLHMPPPVHETFEAETFMIGTFLPRPFDFHERSIPISYFHNNIDSDEFLFYSSGNFMSRKGIEEGSVTLHVHGIIHGPQPGVLEKSIGARSTDEIGIMVETYKSLKMPENMNIFEDKNYNLSWKY</sequence>
<name>Q6KZ96_PICTO</name>
<dbReference type="STRING" id="263820.PTO1371"/>
<dbReference type="PANTHER" id="PTHR11056">
    <property type="entry name" value="HOMOGENTISATE 1,2-DIOXYGENASE"/>
    <property type="match status" value="1"/>
</dbReference>
<dbReference type="Pfam" id="PF20510">
    <property type="entry name" value="HgmA_N"/>
    <property type="match status" value="1"/>
</dbReference>
<dbReference type="GO" id="GO:0005737">
    <property type="term" value="C:cytoplasm"/>
    <property type="evidence" value="ECO:0007669"/>
    <property type="project" value="TreeGrafter"/>
</dbReference>
<dbReference type="FunCoup" id="Q6KZ96">
    <property type="interactions" value="3"/>
</dbReference>
<keyword evidence="5 10" id="KW-0560">Oxidoreductase</keyword>
<dbReference type="PANTHER" id="PTHR11056:SF0">
    <property type="entry name" value="HOMOGENTISATE 1,2-DIOXYGENASE"/>
    <property type="match status" value="1"/>
</dbReference>
<reference evidence="10 11" key="1">
    <citation type="journal article" date="2004" name="Proc. Natl. Acad. Sci. U.S.A.">
        <title>Genome sequence of Picrophilus torridus and its implications for life around pH 0.</title>
        <authorList>
            <person name="Futterer O."/>
            <person name="Angelov A."/>
            <person name="Liesegang H."/>
            <person name="Gottschalk G."/>
            <person name="Schleper C."/>
            <person name="Schepers B."/>
            <person name="Dock C."/>
            <person name="Antranikian G."/>
            <person name="Liebl W."/>
        </authorList>
    </citation>
    <scope>NUCLEOTIDE SEQUENCE [LARGE SCALE GENOMIC DNA]</scope>
    <source>
        <strain evidence="11">ATCC 700027 / DSM 9790 / JCM 10055 / NBRC 100828</strain>
    </source>
</reference>
<comment type="similarity">
    <text evidence="2">Belongs to the homogentisate dioxygenase family.</text>
</comment>
<evidence type="ECO:0000256" key="5">
    <source>
        <dbReference type="ARBA" id="ARBA00023002"/>
    </source>
</evidence>
<dbReference type="GO" id="GO:0046872">
    <property type="term" value="F:metal ion binding"/>
    <property type="evidence" value="ECO:0007669"/>
    <property type="project" value="UniProtKB-KW"/>
</dbReference>
<feature type="active site" description="Proton acceptor" evidence="7">
    <location>
        <position position="255"/>
    </location>
</feature>
<feature type="binding site" evidence="8">
    <location>
        <position position="328"/>
    </location>
    <ligand>
        <name>homogentisate</name>
        <dbReference type="ChEBI" id="CHEBI:16169"/>
    </ligand>
</feature>
<dbReference type="AlphaFoldDB" id="Q6KZ96"/>
<proteinExistence type="inferred from homology"/>
<dbReference type="InParanoid" id="Q6KZ96"/>
<dbReference type="EMBL" id="AE017261">
    <property type="protein sequence ID" value="AAT43956.1"/>
    <property type="molecule type" value="Genomic_DNA"/>
</dbReference>
<dbReference type="InterPro" id="IPR014710">
    <property type="entry name" value="RmlC-like_jellyroll"/>
</dbReference>
<dbReference type="OrthoDB" id="57114at2157"/>
<dbReference type="RefSeq" id="WP_011178172.1">
    <property type="nucleotide sequence ID" value="NC_005877.1"/>
</dbReference>
<evidence type="ECO:0000256" key="8">
    <source>
        <dbReference type="PIRSR" id="PIRSR605708-2"/>
    </source>
</evidence>
<evidence type="ECO:0000259" key="9">
    <source>
        <dbReference type="Pfam" id="PF20510"/>
    </source>
</evidence>
<dbReference type="Gene3D" id="2.60.120.10">
    <property type="entry name" value="Jelly Rolls"/>
    <property type="match status" value="1"/>
</dbReference>
<dbReference type="PATRIC" id="fig|263820.9.peg.1425"/>
<keyword evidence="3 8" id="KW-0479">Metal-binding</keyword>